<protein>
    <submittedName>
        <fullName evidence="1">Uncharacterized protein</fullName>
    </submittedName>
</protein>
<organism evidence="1 2">
    <name type="scientific">Pseudomonas arcuscaelestis</name>
    <dbReference type="NCBI Taxonomy" id="2710591"/>
    <lineage>
        <taxon>Bacteria</taxon>
        <taxon>Pseudomonadati</taxon>
        <taxon>Pseudomonadota</taxon>
        <taxon>Gammaproteobacteria</taxon>
        <taxon>Pseudomonadales</taxon>
        <taxon>Pseudomonadaceae</taxon>
        <taxon>Pseudomonas</taxon>
    </lineage>
</organism>
<sequence length="125" mass="13529">MKAALLAGTPEAKEYLKWALPRLANHAEQCAHLVNQLSMLQTPAFVFSLTTTLTSNKATIGMVGRGGKLSRPIEVLADGQSKQAAAQIAYVAFVEELCNRAIRGPSVSERVLAALKSFRKFRSQA</sequence>
<dbReference type="EMBL" id="JACOPV010000009">
    <property type="protein sequence ID" value="MBM5459065.1"/>
    <property type="molecule type" value="Genomic_DNA"/>
</dbReference>
<evidence type="ECO:0000313" key="2">
    <source>
        <dbReference type="Proteomes" id="UP000745663"/>
    </source>
</evidence>
<name>A0ABS2C058_9PSED</name>
<reference evidence="1 2" key="1">
    <citation type="submission" date="2020-08" db="EMBL/GenBank/DDBJ databases">
        <title>Description of novel Pseudomonas species.</title>
        <authorList>
            <person name="Duman M."/>
            <person name="Mulet M."/>
            <person name="Altun S."/>
            <person name="Saticioglu I.B."/>
            <person name="Lalucat J."/>
            <person name="Garcia-Valdes E."/>
        </authorList>
    </citation>
    <scope>NUCLEOTIDE SEQUENCE [LARGE SCALE GENOMIC DNA]</scope>
    <source>
        <strain evidence="1 2">P66</strain>
    </source>
</reference>
<dbReference type="RefSeq" id="WP_203584971.1">
    <property type="nucleotide sequence ID" value="NZ_JACOPV010000009.1"/>
</dbReference>
<proteinExistence type="predicted"/>
<comment type="caution">
    <text evidence="1">The sequence shown here is derived from an EMBL/GenBank/DDBJ whole genome shotgun (WGS) entry which is preliminary data.</text>
</comment>
<accession>A0ABS2C058</accession>
<dbReference type="Proteomes" id="UP000745663">
    <property type="component" value="Unassembled WGS sequence"/>
</dbReference>
<keyword evidence="2" id="KW-1185">Reference proteome</keyword>
<gene>
    <name evidence="1" type="ORF">H8F21_15965</name>
</gene>
<evidence type="ECO:0000313" key="1">
    <source>
        <dbReference type="EMBL" id="MBM5459065.1"/>
    </source>
</evidence>